<gene>
    <name evidence="3" type="primary">minE</name>
    <name evidence="4" type="ORF">SAMN02745218_00933</name>
</gene>
<evidence type="ECO:0000313" key="4">
    <source>
        <dbReference type="EMBL" id="SHE86388.1"/>
    </source>
</evidence>
<dbReference type="GO" id="GO:0051301">
    <property type="term" value="P:cell division"/>
    <property type="evidence" value="ECO:0007669"/>
    <property type="project" value="UniProtKB-KW"/>
</dbReference>
<accession>A0A1M4WYR6</accession>
<dbReference type="HAMAP" id="MF_00262">
    <property type="entry name" value="MinE"/>
    <property type="match status" value="1"/>
</dbReference>
<evidence type="ECO:0000256" key="3">
    <source>
        <dbReference type="HAMAP-Rule" id="MF_00262"/>
    </source>
</evidence>
<protein>
    <recommendedName>
        <fullName evidence="3">Cell division topological specificity factor</fullName>
    </recommendedName>
</protein>
<evidence type="ECO:0000256" key="1">
    <source>
        <dbReference type="ARBA" id="ARBA00008168"/>
    </source>
</evidence>
<comment type="function">
    <text evidence="2 3">Prevents the cell division inhibition by proteins MinC and MinD at internal division sites while permitting inhibition at polar sites. This ensures cell division at the proper site by restricting the formation of a division septum at the midpoint of the long axis of the cell.</text>
</comment>
<dbReference type="GO" id="GO:0032955">
    <property type="term" value="P:regulation of division septum assembly"/>
    <property type="evidence" value="ECO:0007669"/>
    <property type="project" value="InterPro"/>
</dbReference>
<sequence>MLDFLNRFFGRETGGSKNVAKERLRLVLVHDRASVSPQLLQTLKTDLIKVIEKYMDIDEEALEINLDSNETQVALVASIPVKGMKRVSRHLASGI</sequence>
<reference evidence="5" key="1">
    <citation type="submission" date="2016-11" db="EMBL/GenBank/DDBJ databases">
        <authorList>
            <person name="Varghese N."/>
            <person name="Submissions S."/>
        </authorList>
    </citation>
    <scope>NUCLEOTIDE SEQUENCE [LARGE SCALE GENOMIC DNA]</scope>
    <source>
        <strain evidence="5">DSM 11792</strain>
    </source>
</reference>
<organism evidence="4 5">
    <name type="scientific">Desulfofundulus australicus DSM 11792</name>
    <dbReference type="NCBI Taxonomy" id="1121425"/>
    <lineage>
        <taxon>Bacteria</taxon>
        <taxon>Bacillati</taxon>
        <taxon>Bacillota</taxon>
        <taxon>Clostridia</taxon>
        <taxon>Eubacteriales</taxon>
        <taxon>Peptococcaceae</taxon>
        <taxon>Desulfofundulus</taxon>
    </lineage>
</organism>
<dbReference type="Proteomes" id="UP000184196">
    <property type="component" value="Unassembled WGS sequence"/>
</dbReference>
<evidence type="ECO:0000256" key="2">
    <source>
        <dbReference type="ARBA" id="ARBA00025265"/>
    </source>
</evidence>
<dbReference type="EMBL" id="FQUW01000010">
    <property type="protein sequence ID" value="SHE86388.1"/>
    <property type="molecule type" value="Genomic_DNA"/>
</dbReference>
<keyword evidence="3 4" id="KW-0132">Cell division</keyword>
<comment type="similarity">
    <text evidence="1 3">Belongs to the MinE family.</text>
</comment>
<evidence type="ECO:0000313" key="5">
    <source>
        <dbReference type="Proteomes" id="UP000184196"/>
    </source>
</evidence>
<dbReference type="AlphaFoldDB" id="A0A1M4WYR6"/>
<dbReference type="InterPro" id="IPR036707">
    <property type="entry name" value="MinE_sf"/>
</dbReference>
<dbReference type="OrthoDB" id="9796578at2"/>
<name>A0A1M4WYR6_9FIRM</name>
<keyword evidence="3" id="KW-0131">Cell cycle</keyword>
<dbReference type="NCBIfam" id="TIGR01215">
    <property type="entry name" value="minE"/>
    <property type="match status" value="1"/>
</dbReference>
<dbReference type="RefSeq" id="WP_027355689.1">
    <property type="nucleotide sequence ID" value="NZ_FQUW01000010.1"/>
</dbReference>
<dbReference type="InterPro" id="IPR005527">
    <property type="entry name" value="MinE"/>
</dbReference>
<dbReference type="Gene3D" id="3.30.1070.10">
    <property type="entry name" value="Cell division topological specificity factor MinE"/>
    <property type="match status" value="1"/>
</dbReference>
<dbReference type="Pfam" id="PF03776">
    <property type="entry name" value="MinE"/>
    <property type="match status" value="1"/>
</dbReference>
<keyword evidence="5" id="KW-1185">Reference proteome</keyword>
<dbReference type="NCBIfam" id="NF001422">
    <property type="entry name" value="PRK00296.1"/>
    <property type="match status" value="1"/>
</dbReference>
<proteinExistence type="inferred from homology"/>
<dbReference type="SUPFAM" id="SSF55229">
    <property type="entry name" value="Cell division protein MinE topological specificity domain"/>
    <property type="match status" value="1"/>
</dbReference>